<dbReference type="WBParaSite" id="PS1159_v2.g1274.t1">
    <property type="protein sequence ID" value="PS1159_v2.g1274.t1"/>
    <property type="gene ID" value="PS1159_v2.g1274"/>
</dbReference>
<accession>A0AC35F3B5</accession>
<dbReference type="Proteomes" id="UP000887580">
    <property type="component" value="Unplaced"/>
</dbReference>
<sequence length="696" mass="78728">MGSVRDRIAIFESLKEKESETKTDERRESITLPAAVEAGIVGAAVATFDHMTTAVSKQEEDEHTHEDESLNAENSPLHEKIKTQNFKKGDMSEVYDERRTQPDTHEDIAMQTIESINLETKPEEKSYIQQISEKKEIYTIPQSISETFNQTYTEDQLQTDNASPVNHPNLETKVLQIPTEIDEVALNKESDIKATIKEQLTAENTPETELIEKEKAKAQNKEKDKQGDKMENEQSSSDCATTKFAGESSELQKSDEITEEPLQQRPVDIPYPEEKDEGPGLATKIAGAVAGVTVGGAILAYNKVKDAIGGNDEESEYPSEHETPEAHYFEEREQIMHESEFPPTYDEATKIQISEEEHADPYLIQAKHEGGFEQSDENLTREENASPERREGSSSYNYATKLETHKDENDDSYLIRAGNFFTETSNEDVTAERQGAEEGDALEITTSAYLFSKQSKSEQLQNVSTTDKNNYLNEKDVVPDRPQTPMEIGTHEVVEEAEVSSLSTESDQHSSNIKEHEKSIHEFKENIFIERNEPSESAEFQGISEINDKQVEKQQPSTQSAGDAEQARLYEQEQSSHGESTEDEVQTTTDTNIASQTEETVQKENLDRGEHVKQEFEAQQSYEQPTSQQQSEHADPYLLHTKSENQIEEYNSEQVALGYPETTFEEETEKLQKSGEIAEEPLQQRPVDIPYPEDRD</sequence>
<name>A0AC35F3B5_9BILA</name>
<reference evidence="2" key="1">
    <citation type="submission" date="2022-11" db="UniProtKB">
        <authorList>
            <consortium name="WormBaseParasite"/>
        </authorList>
    </citation>
    <scope>IDENTIFICATION</scope>
</reference>
<organism evidence="1 2">
    <name type="scientific">Panagrolaimus sp. PS1159</name>
    <dbReference type="NCBI Taxonomy" id="55785"/>
    <lineage>
        <taxon>Eukaryota</taxon>
        <taxon>Metazoa</taxon>
        <taxon>Ecdysozoa</taxon>
        <taxon>Nematoda</taxon>
        <taxon>Chromadorea</taxon>
        <taxon>Rhabditida</taxon>
        <taxon>Tylenchina</taxon>
        <taxon>Panagrolaimomorpha</taxon>
        <taxon>Panagrolaimoidea</taxon>
        <taxon>Panagrolaimidae</taxon>
        <taxon>Panagrolaimus</taxon>
    </lineage>
</organism>
<proteinExistence type="predicted"/>
<protein>
    <submittedName>
        <fullName evidence="2">Uncharacterized protein</fullName>
    </submittedName>
</protein>
<evidence type="ECO:0000313" key="1">
    <source>
        <dbReference type="Proteomes" id="UP000887580"/>
    </source>
</evidence>
<evidence type="ECO:0000313" key="2">
    <source>
        <dbReference type="WBParaSite" id="PS1159_v2.g1274.t1"/>
    </source>
</evidence>